<sequence>MCYFNQTRWRCGFWKWGTFRQQCNKEYRMGETCGLKLVFETHLEQDVCRLCKDLEKKQRRYDKMYRDVQRWEHEGNRVATIDRTQGDMRTLERQIDDIRENHAQRLQSLSQETKPKHAQPRSKEH</sequence>
<dbReference type="STRING" id="2004952.A0A2C5ZBI1"/>
<name>A0A2C5ZBI1_9HYPO</name>
<dbReference type="AlphaFoldDB" id="A0A2C5ZBI1"/>
<evidence type="ECO:0000256" key="1">
    <source>
        <dbReference type="SAM" id="Coils"/>
    </source>
</evidence>
<accession>A0A2C5ZBI1</accession>
<feature type="region of interest" description="Disordered" evidence="2">
    <location>
        <begin position="102"/>
        <end position="125"/>
    </location>
</feature>
<keyword evidence="4" id="KW-1185">Reference proteome</keyword>
<protein>
    <submittedName>
        <fullName evidence="3">Uncharacterized protein</fullName>
    </submittedName>
</protein>
<feature type="coiled-coil region" evidence="1">
    <location>
        <begin position="54"/>
        <end position="101"/>
    </location>
</feature>
<evidence type="ECO:0000256" key="2">
    <source>
        <dbReference type="SAM" id="MobiDB-lite"/>
    </source>
</evidence>
<evidence type="ECO:0000313" key="3">
    <source>
        <dbReference type="EMBL" id="PHH78387.1"/>
    </source>
</evidence>
<dbReference type="OrthoDB" id="5015991at2759"/>
<organism evidence="3 4">
    <name type="scientific">Ophiocordyceps camponoti-rufipedis</name>
    <dbReference type="NCBI Taxonomy" id="2004952"/>
    <lineage>
        <taxon>Eukaryota</taxon>
        <taxon>Fungi</taxon>
        <taxon>Dikarya</taxon>
        <taxon>Ascomycota</taxon>
        <taxon>Pezizomycotina</taxon>
        <taxon>Sordariomycetes</taxon>
        <taxon>Hypocreomycetidae</taxon>
        <taxon>Hypocreales</taxon>
        <taxon>Ophiocordycipitaceae</taxon>
        <taxon>Ophiocordyceps</taxon>
    </lineage>
</organism>
<comment type="caution">
    <text evidence="3">The sequence shown here is derived from an EMBL/GenBank/DDBJ whole genome shotgun (WGS) entry which is preliminary data.</text>
</comment>
<proteinExistence type="predicted"/>
<dbReference type="Proteomes" id="UP000226431">
    <property type="component" value="Unassembled WGS sequence"/>
</dbReference>
<feature type="compositionally biased region" description="Basic residues" evidence="2">
    <location>
        <begin position="116"/>
        <end position="125"/>
    </location>
</feature>
<gene>
    <name evidence="3" type="ORF">CDD80_6944</name>
</gene>
<evidence type="ECO:0000313" key="4">
    <source>
        <dbReference type="Proteomes" id="UP000226431"/>
    </source>
</evidence>
<keyword evidence="1" id="KW-0175">Coiled coil</keyword>
<reference evidence="3 4" key="1">
    <citation type="submission" date="2017-06" db="EMBL/GenBank/DDBJ databases">
        <title>Ant-infecting Ophiocordyceps genomes reveal a high diversity of potential behavioral manipulation genes and a possible major role for enterotoxins.</title>
        <authorList>
            <person name="De Bekker C."/>
            <person name="Evans H.C."/>
            <person name="Brachmann A."/>
            <person name="Hughes D.P."/>
        </authorList>
    </citation>
    <scope>NUCLEOTIDE SEQUENCE [LARGE SCALE GENOMIC DNA]</scope>
    <source>
        <strain evidence="3 4">Map16</strain>
    </source>
</reference>
<dbReference type="EMBL" id="NJES01000081">
    <property type="protein sequence ID" value="PHH78387.1"/>
    <property type="molecule type" value="Genomic_DNA"/>
</dbReference>